<accession>A0A1F8H9X1</accession>
<dbReference type="NCBIfam" id="TIGR00180">
    <property type="entry name" value="parB_part"/>
    <property type="match status" value="1"/>
</dbReference>
<dbReference type="Gene3D" id="3.90.1530.30">
    <property type="match status" value="1"/>
</dbReference>
<dbReference type="SUPFAM" id="SSF110849">
    <property type="entry name" value="ParB/Sulfiredoxin"/>
    <property type="match status" value="1"/>
</dbReference>
<dbReference type="PANTHER" id="PTHR33375:SF1">
    <property type="entry name" value="CHROMOSOME-PARTITIONING PROTEIN PARB-RELATED"/>
    <property type="match status" value="1"/>
</dbReference>
<dbReference type="EMBL" id="MGKY01000002">
    <property type="protein sequence ID" value="OGN34352.1"/>
    <property type="molecule type" value="Genomic_DNA"/>
</dbReference>
<reference evidence="5 6" key="1">
    <citation type="journal article" date="2016" name="Nat. Commun.">
        <title>Thousands of microbial genomes shed light on interconnected biogeochemical processes in an aquifer system.</title>
        <authorList>
            <person name="Anantharaman K."/>
            <person name="Brown C.T."/>
            <person name="Hug L.A."/>
            <person name="Sharon I."/>
            <person name="Castelle C.J."/>
            <person name="Probst A.J."/>
            <person name="Thomas B.C."/>
            <person name="Singh A."/>
            <person name="Wilkins M.J."/>
            <person name="Karaoz U."/>
            <person name="Brodie E.L."/>
            <person name="Williams K.H."/>
            <person name="Hubbard S.S."/>
            <person name="Banfield J.F."/>
        </authorList>
    </citation>
    <scope>NUCLEOTIDE SEQUENCE [LARGE SCALE GENOMIC DNA]</scope>
</reference>
<dbReference type="GO" id="GO:0003677">
    <property type="term" value="F:DNA binding"/>
    <property type="evidence" value="ECO:0007669"/>
    <property type="project" value="UniProtKB-KW"/>
</dbReference>
<dbReference type="GO" id="GO:0007059">
    <property type="term" value="P:chromosome segregation"/>
    <property type="evidence" value="ECO:0007669"/>
    <property type="project" value="UniProtKB-KW"/>
</dbReference>
<dbReference type="InterPro" id="IPR050336">
    <property type="entry name" value="Chromosome_partition/occlusion"/>
</dbReference>
<dbReference type="CDD" id="cd16393">
    <property type="entry name" value="SPO0J_N"/>
    <property type="match status" value="1"/>
</dbReference>
<dbReference type="SUPFAM" id="SSF109709">
    <property type="entry name" value="KorB DNA-binding domain-like"/>
    <property type="match status" value="1"/>
</dbReference>
<protein>
    <recommendedName>
        <fullName evidence="4">ParB-like N-terminal domain-containing protein</fullName>
    </recommendedName>
</protein>
<dbReference type="PANTHER" id="PTHR33375">
    <property type="entry name" value="CHROMOSOME-PARTITIONING PROTEIN PARB-RELATED"/>
    <property type="match status" value="1"/>
</dbReference>
<dbReference type="Pfam" id="PF02195">
    <property type="entry name" value="ParB_N"/>
    <property type="match status" value="1"/>
</dbReference>
<dbReference type="AlphaFoldDB" id="A0A1F8H9X1"/>
<dbReference type="FunFam" id="3.90.1530.30:FF:000001">
    <property type="entry name" value="Chromosome partitioning protein ParB"/>
    <property type="match status" value="1"/>
</dbReference>
<evidence type="ECO:0000256" key="3">
    <source>
        <dbReference type="ARBA" id="ARBA00023125"/>
    </source>
</evidence>
<dbReference type="SMART" id="SM00470">
    <property type="entry name" value="ParB"/>
    <property type="match status" value="1"/>
</dbReference>
<evidence type="ECO:0000256" key="1">
    <source>
        <dbReference type="ARBA" id="ARBA00006295"/>
    </source>
</evidence>
<dbReference type="Gene3D" id="1.10.10.2830">
    <property type="match status" value="1"/>
</dbReference>
<comment type="similarity">
    <text evidence="1">Belongs to the ParB family.</text>
</comment>
<evidence type="ECO:0000259" key="4">
    <source>
        <dbReference type="SMART" id="SM00470"/>
    </source>
</evidence>
<feature type="domain" description="ParB-like N-terminal" evidence="4">
    <location>
        <begin position="31"/>
        <end position="130"/>
    </location>
</feature>
<dbReference type="GO" id="GO:0005694">
    <property type="term" value="C:chromosome"/>
    <property type="evidence" value="ECO:0007669"/>
    <property type="project" value="TreeGrafter"/>
</dbReference>
<dbReference type="Pfam" id="PF17762">
    <property type="entry name" value="HTH_ParB"/>
    <property type="match status" value="1"/>
</dbReference>
<dbReference type="Pfam" id="PF23552">
    <property type="entry name" value="ParB_C"/>
    <property type="match status" value="1"/>
</dbReference>
<dbReference type="InterPro" id="IPR004437">
    <property type="entry name" value="ParB/RepB/Spo0J"/>
</dbReference>
<evidence type="ECO:0000313" key="6">
    <source>
        <dbReference type="Proteomes" id="UP000177745"/>
    </source>
</evidence>
<name>A0A1F8H9X1_9BACT</name>
<keyword evidence="3" id="KW-0238">DNA-binding</keyword>
<evidence type="ECO:0000313" key="5">
    <source>
        <dbReference type="EMBL" id="OGN34352.1"/>
    </source>
</evidence>
<dbReference type="FunFam" id="1.10.10.2830:FF:000001">
    <property type="entry name" value="Chromosome partitioning protein ParB"/>
    <property type="match status" value="1"/>
</dbReference>
<gene>
    <name evidence="5" type="ORF">A3G51_00360</name>
</gene>
<organism evidence="5 6">
    <name type="scientific">Candidatus Yanofskybacteria bacterium RIFCSPLOWO2_12_FULL_43_11b</name>
    <dbReference type="NCBI Taxonomy" id="1802710"/>
    <lineage>
        <taxon>Bacteria</taxon>
        <taxon>Candidatus Yanofskyibacteriota</taxon>
    </lineage>
</organism>
<proteinExistence type="inferred from homology"/>
<evidence type="ECO:0000256" key="2">
    <source>
        <dbReference type="ARBA" id="ARBA00022829"/>
    </source>
</evidence>
<dbReference type="InterPro" id="IPR041468">
    <property type="entry name" value="HTH_ParB/Spo0J"/>
</dbReference>
<dbReference type="InterPro" id="IPR003115">
    <property type="entry name" value="ParB_N"/>
</dbReference>
<comment type="caution">
    <text evidence="5">The sequence shown here is derived from an EMBL/GenBank/DDBJ whole genome shotgun (WGS) entry which is preliminary data.</text>
</comment>
<keyword evidence="2" id="KW-0159">Chromosome partition</keyword>
<sequence>MKKLFGLGKGLGSLIPSNMESTNTNKKENVFYVEINKIKANPDQPRRDFDEEGIKELSKSVRKYGVLQPLLVTKVETETPKGLDVSYQLIAGERRLRASQVAGLPQVPVIIRDEFEHKQDRLEVALIENVQRKDLNPVEEAEAYDRLAKEFGLTQKEIADKVSKSREVVANAVRLLNLPKDIRDAVRTDRLSRAHAKALLAFSDETKQREVYNQILAGGVSSKEVESMASSAKPKTSRQAKGKKNSKFIELEKNLGETLSAPVLIQSANPPAGGGGKIVIRFATLEDLNKIAKSIID</sequence>
<dbReference type="Proteomes" id="UP000177745">
    <property type="component" value="Unassembled WGS sequence"/>
</dbReference>
<dbReference type="InterPro" id="IPR036086">
    <property type="entry name" value="ParB/Sulfiredoxin_sf"/>
</dbReference>
<dbReference type="InterPro" id="IPR057240">
    <property type="entry name" value="ParB_dimer_C"/>
</dbReference>